<keyword evidence="1" id="KW-0732">Signal</keyword>
<evidence type="ECO:0000256" key="1">
    <source>
        <dbReference type="ARBA" id="ARBA00022729"/>
    </source>
</evidence>
<evidence type="ECO:0000313" key="4">
    <source>
        <dbReference type="EMBL" id="MFD2535536.1"/>
    </source>
</evidence>
<dbReference type="RefSeq" id="WP_388018190.1">
    <property type="nucleotide sequence ID" value="NZ_JBHUDT010000003.1"/>
</dbReference>
<protein>
    <submittedName>
        <fullName evidence="4">T9SS type A sorting domain-containing protein</fullName>
    </submittedName>
</protein>
<feature type="domain" description="DUF676" evidence="2">
    <location>
        <begin position="401"/>
        <end position="452"/>
    </location>
</feature>
<dbReference type="EMBL" id="JBHULK010000003">
    <property type="protein sequence ID" value="MFD2535536.1"/>
    <property type="molecule type" value="Genomic_DNA"/>
</dbReference>
<feature type="domain" description="Secretion system C-terminal sorting" evidence="3">
    <location>
        <begin position="946"/>
        <end position="1027"/>
    </location>
</feature>
<dbReference type="Pfam" id="PF18962">
    <property type="entry name" value="Por_Secre_tail"/>
    <property type="match status" value="1"/>
</dbReference>
<organism evidence="4 5">
    <name type="scientific">Gelatiniphilus marinus</name>
    <dbReference type="NCBI Taxonomy" id="1759464"/>
    <lineage>
        <taxon>Bacteria</taxon>
        <taxon>Pseudomonadati</taxon>
        <taxon>Bacteroidota</taxon>
        <taxon>Flavobacteriia</taxon>
        <taxon>Flavobacteriales</taxon>
        <taxon>Flavobacteriaceae</taxon>
        <taxon>Gelatiniphilus</taxon>
    </lineage>
</organism>
<dbReference type="InterPro" id="IPR007751">
    <property type="entry name" value="DUF676_lipase-like"/>
</dbReference>
<dbReference type="Gene3D" id="3.40.50.1820">
    <property type="entry name" value="alpha/beta hydrolase"/>
    <property type="match status" value="1"/>
</dbReference>
<evidence type="ECO:0000313" key="5">
    <source>
        <dbReference type="Proteomes" id="UP001597441"/>
    </source>
</evidence>
<proteinExistence type="predicted"/>
<dbReference type="SUPFAM" id="SSF53474">
    <property type="entry name" value="alpha/beta-Hydrolases"/>
    <property type="match status" value="1"/>
</dbReference>
<dbReference type="Proteomes" id="UP001597441">
    <property type="component" value="Unassembled WGS sequence"/>
</dbReference>
<name>A0ABW5JSN3_9FLAO</name>
<gene>
    <name evidence="4" type="ORF">ACFSQS_10525</name>
</gene>
<keyword evidence="5" id="KW-1185">Reference proteome</keyword>
<sequence length="1029" mass="115860">MKNFIIPIVFILFINFSFSQNKDQIPEPDIDLMLENIDKSELTSSFLYDRTTPIANLTRFNTKDKNTASLGYFEQALQELYRASNKTKFKPIKEVRKYYKRKKSLNTIDIGVLHVMLQSLNYNSKDETLGALRFKDNQLTRINDNPVFLEHDVLVVSPLLDYAVGNTINYRFNPNLWFEDGENKITSIVANFGTGKDYLVYSKNKYTHREVSVNYAESGYKTLKFTVNYSDGEVKTTYGKLHVKLSETTQFRMMDPLVEDVTGFVSTHPFQGYDENAPVYGQIDYRIFYHTNNGNTQPTLLKPIVVIDGFDPGDIRKIQDEDSSKPPSEHLSIAEFMQYKDNNGQNIDLIDNLRNIGYDVVLVNHPTYTRGSKTIDGGADYIERNAMNHVTLYQHLNNKLVQNGSTEKLVIVGPSMGGQISRYALAYMEKNNMNHNTRLWVSVDSPHLGANIPMGIQSMINLLDAFGGSVAANDFYYNQLKSTAANQQLIEQHRIGHLPDYLNGGSPIHQQYYNNMSSNGLPNSNGYPQNLRKIAIVNGALNGAKVGVEGQEDFRIHGFADQIIGDIKVSEMNTKYMGNTGNVVQVARLWRLSKPLRTATYTNNNPHGSMDNVPGGLFNSEDLLHASVLGEGLDLLDDIYGFGDGVQFLDPFNLILGSLLGIYGSHFESRTNKKVHSFIPTVSALGFKNPNFNWSQRIDRNLVCTNEIPFDSYFGPKINERHTSFTEASVNWLKAELSGNPQSPSFPISPDKLLGEDYICNAETFTFDSCSTPEGVQNWEVSSNLQILSSTTNAVTVKPNVSYPANGWIKATFNASSSLTKNIQLNNTLLNTNDFNLTDEYYNAVSGSGSFNDPFLVCPNSSYILGYSGNSVVDLSTMSNVILPYGWSGYSYGALELLFTPGNFYGNPERIDISYQGECGNALHSVYFAEDSFNCSGGWFSYRVAPNPAVSDELSIVNIENEDTIKRIKPNAKVEFLLYNDQSILKKQKREKGNKKEYKLDISKLKNGFYYLKIIREEKTETHKVVIYR</sequence>
<reference evidence="5" key="1">
    <citation type="journal article" date="2019" name="Int. J. Syst. Evol. Microbiol.">
        <title>The Global Catalogue of Microorganisms (GCM) 10K type strain sequencing project: providing services to taxonomists for standard genome sequencing and annotation.</title>
        <authorList>
            <consortium name="The Broad Institute Genomics Platform"/>
            <consortium name="The Broad Institute Genome Sequencing Center for Infectious Disease"/>
            <person name="Wu L."/>
            <person name="Ma J."/>
        </authorList>
    </citation>
    <scope>NUCLEOTIDE SEQUENCE [LARGE SCALE GENOMIC DNA]</scope>
    <source>
        <strain evidence="5">KCTC 42903</strain>
    </source>
</reference>
<evidence type="ECO:0000259" key="2">
    <source>
        <dbReference type="Pfam" id="PF05057"/>
    </source>
</evidence>
<evidence type="ECO:0000259" key="3">
    <source>
        <dbReference type="Pfam" id="PF18962"/>
    </source>
</evidence>
<comment type="caution">
    <text evidence="4">The sequence shown here is derived from an EMBL/GenBank/DDBJ whole genome shotgun (WGS) entry which is preliminary data.</text>
</comment>
<dbReference type="Pfam" id="PF05057">
    <property type="entry name" value="DUF676"/>
    <property type="match status" value="1"/>
</dbReference>
<accession>A0ABW5JSN3</accession>
<dbReference type="InterPro" id="IPR026444">
    <property type="entry name" value="Secre_tail"/>
</dbReference>
<dbReference type="InterPro" id="IPR029058">
    <property type="entry name" value="AB_hydrolase_fold"/>
</dbReference>